<dbReference type="AlphaFoldDB" id="A0A1J4J992"/>
<keyword evidence="1" id="KW-0853">WD repeat</keyword>
<evidence type="ECO:0000256" key="3">
    <source>
        <dbReference type="SAM" id="MobiDB-lite"/>
    </source>
</evidence>
<dbReference type="GO" id="GO:0005737">
    <property type="term" value="C:cytoplasm"/>
    <property type="evidence" value="ECO:0007669"/>
    <property type="project" value="TreeGrafter"/>
</dbReference>
<sequence length="637" mass="71513">MLPIPTVNRPLQKRRNPLPTNRTQVGPAQPRITQPPRTKCAFCFLCLFDGLRTPSIRRLIRKPRTVCRKPLLTFDPSFYAPSSTEALQDLYRNSLNCPCSISVDPPVQTVINLLEPKEAVNINQRVLIHYFGQGCHAPTTDGSLYFFSEDRSRYKPMKIFNIINKCRSPICFIFDCSSAAALKSQLKSQKDIFAFFACDTDEGLPLSTDAPMDLFSSCLISSYDTAIWWHMQRHSTVYDQPRLPNEENKEFLTGFLNALLDAIAFESQSLSVYKAYTEDPTMAALFRGFVLAQRVMLSFNIHSTALPDLQQMSYHSFWDVWDIAIDCCITLATDAAILMLFNLCIETFETFSSPGIFPIYGYFIQTPSISEKAALELLKFLENNPNMIDSAASSNLPNVLINLSHPTATTYLILAKLLTSNHASNFDLNLGVQFSFSKDIEVIKAGILTFCCALIRCYSPNYSRVSQICFEHAVDAAPMAPLLIGLLSERGNKPAAIPGMNVKIAGLLKDPREDIRASVVFYLGSLSDRNTIQLLYGLENDPSSLVRQQVVFSLTKLMKIAKDQKSMEMINILSNDPCESVRNSVNQARMSITKPSPKDLSESSNPIFGYLLKSVHTSGFSNERYQSNIFDYFGRPQ</sequence>
<dbReference type="PANTHER" id="PTHR12848">
    <property type="entry name" value="REGULATORY-ASSOCIATED PROTEIN OF MTOR"/>
    <property type="match status" value="1"/>
</dbReference>
<dbReference type="SUPFAM" id="SSF48371">
    <property type="entry name" value="ARM repeat"/>
    <property type="match status" value="1"/>
</dbReference>
<organism evidence="5 6">
    <name type="scientific">Tritrichomonas foetus</name>
    <dbReference type="NCBI Taxonomy" id="1144522"/>
    <lineage>
        <taxon>Eukaryota</taxon>
        <taxon>Metamonada</taxon>
        <taxon>Parabasalia</taxon>
        <taxon>Tritrichomonadida</taxon>
        <taxon>Tritrichomonadidae</taxon>
        <taxon>Tritrichomonas</taxon>
    </lineage>
</organism>
<dbReference type="Proteomes" id="UP000179807">
    <property type="component" value="Unassembled WGS sequence"/>
</dbReference>
<dbReference type="GO" id="GO:0030307">
    <property type="term" value="P:positive regulation of cell growth"/>
    <property type="evidence" value="ECO:0007669"/>
    <property type="project" value="TreeGrafter"/>
</dbReference>
<dbReference type="GO" id="GO:0010506">
    <property type="term" value="P:regulation of autophagy"/>
    <property type="evidence" value="ECO:0007669"/>
    <property type="project" value="TreeGrafter"/>
</dbReference>
<dbReference type="InterPro" id="IPR004083">
    <property type="entry name" value="Raptor"/>
</dbReference>
<dbReference type="GO" id="GO:0030674">
    <property type="term" value="F:protein-macromolecule adaptor activity"/>
    <property type="evidence" value="ECO:0007669"/>
    <property type="project" value="TreeGrafter"/>
</dbReference>
<dbReference type="OrthoDB" id="10262360at2759"/>
<comment type="caution">
    <text evidence="5">The sequence shown here is derived from an EMBL/GenBank/DDBJ whole genome shotgun (WGS) entry which is preliminary data.</text>
</comment>
<keyword evidence="6" id="KW-1185">Reference proteome</keyword>
<dbReference type="SMART" id="SM01302">
    <property type="entry name" value="Raptor_N"/>
    <property type="match status" value="1"/>
</dbReference>
<dbReference type="RefSeq" id="XP_068347952.1">
    <property type="nucleotide sequence ID" value="XM_068512378.1"/>
</dbReference>
<dbReference type="InterPro" id="IPR029347">
    <property type="entry name" value="Raptor_N"/>
</dbReference>
<dbReference type="EMBL" id="MLAK01001287">
    <property type="protein sequence ID" value="OHS94815.1"/>
    <property type="molecule type" value="Genomic_DNA"/>
</dbReference>
<keyword evidence="2" id="KW-0677">Repeat</keyword>
<feature type="region of interest" description="Disordered" evidence="3">
    <location>
        <begin position="1"/>
        <end position="33"/>
    </location>
</feature>
<evidence type="ECO:0000256" key="2">
    <source>
        <dbReference type="ARBA" id="ARBA00022737"/>
    </source>
</evidence>
<dbReference type="InterPro" id="IPR016024">
    <property type="entry name" value="ARM-type_fold"/>
</dbReference>
<reference evidence="5" key="1">
    <citation type="submission" date="2016-10" db="EMBL/GenBank/DDBJ databases">
        <authorList>
            <person name="Benchimol M."/>
            <person name="Almeida L.G."/>
            <person name="Vasconcelos A.T."/>
            <person name="Perreira-Neves A."/>
            <person name="Rosa I.A."/>
            <person name="Tasca T."/>
            <person name="Bogo M.R."/>
            <person name="de Souza W."/>
        </authorList>
    </citation>
    <scope>NUCLEOTIDE SEQUENCE [LARGE SCALE GENOMIC DNA]</scope>
    <source>
        <strain evidence="5">K</strain>
    </source>
</reference>
<evidence type="ECO:0000259" key="4">
    <source>
        <dbReference type="SMART" id="SM01302"/>
    </source>
</evidence>
<dbReference type="PANTHER" id="PTHR12848:SF16">
    <property type="entry name" value="REGULATORY-ASSOCIATED PROTEIN OF MTOR"/>
    <property type="match status" value="1"/>
</dbReference>
<gene>
    <name evidence="5" type="ORF">TRFO_39004</name>
</gene>
<evidence type="ECO:0000256" key="1">
    <source>
        <dbReference type="ARBA" id="ARBA00022574"/>
    </source>
</evidence>
<accession>A0A1J4J992</accession>
<feature type="domain" description="Raptor N-terminal CASPase-like" evidence="4">
    <location>
        <begin position="35"/>
        <end position="187"/>
    </location>
</feature>
<dbReference type="GO" id="GO:0031929">
    <property type="term" value="P:TOR signaling"/>
    <property type="evidence" value="ECO:0007669"/>
    <property type="project" value="InterPro"/>
</dbReference>
<dbReference type="VEuPathDB" id="TrichDB:TRFO_39004"/>
<name>A0A1J4J992_9EUKA</name>
<evidence type="ECO:0000313" key="5">
    <source>
        <dbReference type="EMBL" id="OHS94815.1"/>
    </source>
</evidence>
<feature type="compositionally biased region" description="Polar residues" evidence="3">
    <location>
        <begin position="18"/>
        <end position="33"/>
    </location>
</feature>
<dbReference type="GeneID" id="94847082"/>
<protein>
    <recommendedName>
        <fullName evidence="4">Raptor N-terminal CASPase-like domain-containing protein</fullName>
    </recommendedName>
</protein>
<dbReference type="GO" id="GO:0071230">
    <property type="term" value="P:cellular response to amino acid stimulus"/>
    <property type="evidence" value="ECO:0007669"/>
    <property type="project" value="TreeGrafter"/>
</dbReference>
<dbReference type="Pfam" id="PF14538">
    <property type="entry name" value="Raptor_N"/>
    <property type="match status" value="1"/>
</dbReference>
<dbReference type="Gene3D" id="1.25.10.10">
    <property type="entry name" value="Leucine-rich Repeat Variant"/>
    <property type="match status" value="1"/>
</dbReference>
<dbReference type="PRINTS" id="PR01547">
    <property type="entry name" value="YEAST176DUF"/>
</dbReference>
<dbReference type="GO" id="GO:0009267">
    <property type="term" value="P:cellular response to starvation"/>
    <property type="evidence" value="ECO:0007669"/>
    <property type="project" value="TreeGrafter"/>
</dbReference>
<dbReference type="InterPro" id="IPR011989">
    <property type="entry name" value="ARM-like"/>
</dbReference>
<dbReference type="GO" id="GO:0031931">
    <property type="term" value="C:TORC1 complex"/>
    <property type="evidence" value="ECO:0007669"/>
    <property type="project" value="InterPro"/>
</dbReference>
<proteinExistence type="predicted"/>
<evidence type="ECO:0000313" key="6">
    <source>
        <dbReference type="Proteomes" id="UP000179807"/>
    </source>
</evidence>